<dbReference type="RefSeq" id="XP_002797366.2">
    <property type="nucleotide sequence ID" value="XM_002797320.2"/>
</dbReference>
<dbReference type="KEGG" id="pbl:PAAG_01225"/>
<dbReference type="PRINTS" id="PR01217">
    <property type="entry name" value="PRICHEXTENSN"/>
</dbReference>
<dbReference type="AlphaFoldDB" id="C1GRT0"/>
<feature type="region of interest" description="Disordered" evidence="1">
    <location>
        <begin position="28"/>
        <end position="165"/>
    </location>
</feature>
<sequence length="195" mass="20557">MHAKYLIILAFSSIAFAAPAMVDEAELTPVSPSPTTPDGGKEPEYPFYPADETPEHPRNPEEERTDGHPTYTIWRPPGLTGPYPGAPPEETAPPEVPVSAPPPEATPNSPTYPPPAEATPIDYPVPPPESNPPSTIPIHTPSFTLNISPNATSPGYVPPPQNPPVELSSSAPDLVDFSVAGLAGILVVMCLTFAL</sequence>
<dbReference type="Proteomes" id="UP000002059">
    <property type="component" value="Partially assembled WGS sequence"/>
</dbReference>
<dbReference type="HOGENOM" id="CLU_1396744_0_0_1"/>
<evidence type="ECO:0000256" key="2">
    <source>
        <dbReference type="SAM" id="SignalP"/>
    </source>
</evidence>
<feature type="signal peptide" evidence="2">
    <location>
        <begin position="1"/>
        <end position="17"/>
    </location>
</feature>
<proteinExistence type="predicted"/>
<feature type="compositionally biased region" description="Polar residues" evidence="1">
    <location>
        <begin position="141"/>
        <end position="153"/>
    </location>
</feature>
<reference evidence="3 4" key="1">
    <citation type="journal article" date="2011" name="PLoS Genet.">
        <title>Comparative genomic analysis of human fungal pathogens causing paracoccidioidomycosis.</title>
        <authorList>
            <person name="Desjardins C.A."/>
            <person name="Champion M.D."/>
            <person name="Holder J.W."/>
            <person name="Muszewska A."/>
            <person name="Goldberg J."/>
            <person name="Bailao A.M."/>
            <person name="Brigido M.M."/>
            <person name="Ferreira M.E."/>
            <person name="Garcia A.M."/>
            <person name="Grynberg M."/>
            <person name="Gujja S."/>
            <person name="Heiman D.I."/>
            <person name="Henn M.R."/>
            <person name="Kodira C.D."/>
            <person name="Leon-Narvaez H."/>
            <person name="Longo L.V."/>
            <person name="Ma L.J."/>
            <person name="Malavazi I."/>
            <person name="Matsuo A.L."/>
            <person name="Morais F.V."/>
            <person name="Pereira M."/>
            <person name="Rodriguez-Brito S."/>
            <person name="Sakthikumar S."/>
            <person name="Salem-Izacc S.M."/>
            <person name="Sykes S.M."/>
            <person name="Teixeira M.M."/>
            <person name="Vallejo M.C."/>
            <person name="Walter M.E."/>
            <person name="Yandava C."/>
            <person name="Young S."/>
            <person name="Zeng Q."/>
            <person name="Zucker J."/>
            <person name="Felipe M.S."/>
            <person name="Goldman G.H."/>
            <person name="Haas B.J."/>
            <person name="McEwen J.G."/>
            <person name="Nino-Vega G."/>
            <person name="Puccia R."/>
            <person name="San-Blas G."/>
            <person name="Soares C.M."/>
            <person name="Birren B.W."/>
            <person name="Cuomo C.A."/>
        </authorList>
    </citation>
    <scope>NUCLEOTIDE SEQUENCE [LARGE SCALE GENOMIC DNA]</scope>
    <source>
        <strain evidence="4">ATCC MYA-826 / Pb01</strain>
    </source>
</reference>
<gene>
    <name evidence="3" type="ORF">PAAG_01225</name>
</gene>
<dbReference type="STRING" id="502779.C1GRT0"/>
<accession>C1GRT0</accession>
<dbReference type="eggNOG" id="ENOG502RQS3">
    <property type="taxonomic scope" value="Eukaryota"/>
</dbReference>
<dbReference type="VEuPathDB" id="FungiDB:PAAG_01225"/>
<evidence type="ECO:0000256" key="1">
    <source>
        <dbReference type="SAM" id="MobiDB-lite"/>
    </source>
</evidence>
<dbReference type="OMA" id="GKEPEYP"/>
<keyword evidence="4" id="KW-1185">Reference proteome</keyword>
<feature type="chain" id="PRO_5002910058" evidence="2">
    <location>
        <begin position="18"/>
        <end position="195"/>
    </location>
</feature>
<organism evidence="3 4">
    <name type="scientific">Paracoccidioides lutzii (strain ATCC MYA-826 / Pb01)</name>
    <name type="common">Paracoccidioides brasiliensis</name>
    <dbReference type="NCBI Taxonomy" id="502779"/>
    <lineage>
        <taxon>Eukaryota</taxon>
        <taxon>Fungi</taxon>
        <taxon>Dikarya</taxon>
        <taxon>Ascomycota</taxon>
        <taxon>Pezizomycotina</taxon>
        <taxon>Eurotiomycetes</taxon>
        <taxon>Eurotiomycetidae</taxon>
        <taxon>Onygenales</taxon>
        <taxon>Ajellomycetaceae</taxon>
        <taxon>Paracoccidioides</taxon>
    </lineage>
</organism>
<protein>
    <submittedName>
        <fullName evidence="3">Uncharacterized protein</fullName>
    </submittedName>
</protein>
<feature type="compositionally biased region" description="Basic and acidic residues" evidence="1">
    <location>
        <begin position="53"/>
        <end position="67"/>
    </location>
</feature>
<dbReference type="GeneID" id="9100104"/>
<evidence type="ECO:0000313" key="3">
    <source>
        <dbReference type="EMBL" id="EEH38304.2"/>
    </source>
</evidence>
<feature type="compositionally biased region" description="Pro residues" evidence="1">
    <location>
        <begin position="84"/>
        <end position="135"/>
    </location>
</feature>
<name>C1GRT0_PARBA</name>
<evidence type="ECO:0000313" key="4">
    <source>
        <dbReference type="Proteomes" id="UP000002059"/>
    </source>
</evidence>
<keyword evidence="2" id="KW-0732">Signal</keyword>
<dbReference type="OrthoDB" id="10539982at2759"/>
<dbReference type="EMBL" id="KN293993">
    <property type="protein sequence ID" value="EEH38304.2"/>
    <property type="molecule type" value="Genomic_DNA"/>
</dbReference>